<sequence length="395" mass="44671">MTFDTKITWKSHIAKKKERVSSRLNVLNHLAGSETTHNSHRGDSQTPRTATEAPKTLEKAYNQALRLITGRIKSTPIDAMLLVTGSTTICSLIKEKVLILYEKLLRIPMDKFFSIYENGPRHLKTQFGLIQKAIELEKELQIDDKPKSLSLPMNILTDTDATINVNYPADQWLQVFTDGSYIENQAKIGAGVYFELFSFYAAAGHNRSVFEGEIEATKNPQCQLCCLDTKFTKAVILSNSQSAINSINNREPPKTAEIKECRKLYGLLREKNKTVVLQWISGHCGIKSNELADTLAKKRATIFAMHGPADVFPHNEGLNQERIPDLKEKQWPVALSDIPDWPRIEAVAEFRLRTGHDCLAKHLHRLGVYTQPTCPLCNLHEEMEKTHLIRCPALK</sequence>
<name>A0A0R3TEA1_RODNA</name>
<proteinExistence type="predicted"/>
<evidence type="ECO:0000313" key="3">
    <source>
        <dbReference type="EMBL" id="VDO01248.1"/>
    </source>
</evidence>
<protein>
    <submittedName>
        <fullName evidence="5">RNase H type-1 domain-containing protein</fullName>
    </submittedName>
</protein>
<evidence type="ECO:0000313" key="4">
    <source>
        <dbReference type="Proteomes" id="UP000278807"/>
    </source>
</evidence>
<dbReference type="Proteomes" id="UP000278807">
    <property type="component" value="Unassembled WGS sequence"/>
</dbReference>
<evidence type="ECO:0000313" key="5">
    <source>
        <dbReference type="WBParaSite" id="HNAJ_0000539001-mRNA-1"/>
    </source>
</evidence>
<dbReference type="InterPro" id="IPR036397">
    <property type="entry name" value="RNaseH_sf"/>
</dbReference>
<reference evidence="5" key="1">
    <citation type="submission" date="2017-02" db="UniProtKB">
        <authorList>
            <consortium name="WormBaseParasite"/>
        </authorList>
    </citation>
    <scope>IDENTIFICATION</scope>
</reference>
<dbReference type="Pfam" id="PF00075">
    <property type="entry name" value="RNase_H"/>
    <property type="match status" value="1"/>
</dbReference>
<dbReference type="Gene3D" id="3.30.420.10">
    <property type="entry name" value="Ribonuclease H-like superfamily/Ribonuclease H"/>
    <property type="match status" value="1"/>
</dbReference>
<evidence type="ECO:0000256" key="1">
    <source>
        <dbReference type="SAM" id="MobiDB-lite"/>
    </source>
</evidence>
<keyword evidence="4" id="KW-1185">Reference proteome</keyword>
<dbReference type="AlphaFoldDB" id="A0A0R3TEA1"/>
<gene>
    <name evidence="3" type="ORF">HNAJ_LOCUS5388</name>
</gene>
<dbReference type="InterPro" id="IPR002156">
    <property type="entry name" value="RNaseH_domain"/>
</dbReference>
<dbReference type="GO" id="GO:0004523">
    <property type="term" value="F:RNA-DNA hybrid ribonuclease activity"/>
    <property type="evidence" value="ECO:0007669"/>
    <property type="project" value="InterPro"/>
</dbReference>
<dbReference type="WBParaSite" id="HNAJ_0000539001-mRNA-1">
    <property type="protein sequence ID" value="HNAJ_0000539001-mRNA-1"/>
    <property type="gene ID" value="HNAJ_0000539001"/>
</dbReference>
<reference evidence="3 4" key="2">
    <citation type="submission" date="2018-11" db="EMBL/GenBank/DDBJ databases">
        <authorList>
            <consortium name="Pathogen Informatics"/>
        </authorList>
    </citation>
    <scope>NUCLEOTIDE SEQUENCE [LARGE SCALE GENOMIC DNA]</scope>
</reference>
<dbReference type="STRING" id="102285.A0A0R3TEA1"/>
<feature type="region of interest" description="Disordered" evidence="1">
    <location>
        <begin position="31"/>
        <end position="54"/>
    </location>
</feature>
<dbReference type="InterPro" id="IPR012337">
    <property type="entry name" value="RNaseH-like_sf"/>
</dbReference>
<organism evidence="5">
    <name type="scientific">Rodentolepis nana</name>
    <name type="common">Dwarf tapeworm</name>
    <name type="synonym">Hymenolepis nana</name>
    <dbReference type="NCBI Taxonomy" id="102285"/>
    <lineage>
        <taxon>Eukaryota</taxon>
        <taxon>Metazoa</taxon>
        <taxon>Spiralia</taxon>
        <taxon>Lophotrochozoa</taxon>
        <taxon>Platyhelminthes</taxon>
        <taxon>Cestoda</taxon>
        <taxon>Eucestoda</taxon>
        <taxon>Cyclophyllidea</taxon>
        <taxon>Hymenolepididae</taxon>
        <taxon>Rodentolepis</taxon>
    </lineage>
</organism>
<dbReference type="PROSITE" id="PS50879">
    <property type="entry name" value="RNASE_H_1"/>
    <property type="match status" value="1"/>
</dbReference>
<dbReference type="SUPFAM" id="SSF53098">
    <property type="entry name" value="Ribonuclease H-like"/>
    <property type="match status" value="1"/>
</dbReference>
<dbReference type="EMBL" id="UZAE01004538">
    <property type="protein sequence ID" value="VDO01248.1"/>
    <property type="molecule type" value="Genomic_DNA"/>
</dbReference>
<dbReference type="CDD" id="cd09276">
    <property type="entry name" value="Rnase_HI_RT_non_LTR"/>
    <property type="match status" value="1"/>
</dbReference>
<accession>A0A0R3TEA1</accession>
<dbReference type="GO" id="GO:0003676">
    <property type="term" value="F:nucleic acid binding"/>
    <property type="evidence" value="ECO:0007669"/>
    <property type="project" value="InterPro"/>
</dbReference>
<dbReference type="OrthoDB" id="6140595at2759"/>
<evidence type="ECO:0000259" key="2">
    <source>
        <dbReference type="PROSITE" id="PS50879"/>
    </source>
</evidence>
<feature type="domain" description="RNase H type-1" evidence="2">
    <location>
        <begin position="169"/>
        <end position="301"/>
    </location>
</feature>